<feature type="binding site" evidence="6">
    <location>
        <position position="400"/>
    </location>
    <ligand>
        <name>Mg(2+)</name>
        <dbReference type="ChEBI" id="CHEBI:18420"/>
    </ligand>
</feature>
<dbReference type="NCBIfam" id="NF003921">
    <property type="entry name" value="PRK05443.2-2"/>
    <property type="match status" value="1"/>
</dbReference>
<dbReference type="Pfam" id="PF13090">
    <property type="entry name" value="PP_kinase_C"/>
    <property type="match status" value="1"/>
</dbReference>
<comment type="catalytic activity">
    <reaction evidence="6 7">
        <text>[phosphate](n) + ATP = [phosphate](n+1) + ADP</text>
        <dbReference type="Rhea" id="RHEA:19573"/>
        <dbReference type="Rhea" id="RHEA-COMP:9859"/>
        <dbReference type="Rhea" id="RHEA-COMP:14280"/>
        <dbReference type="ChEBI" id="CHEBI:16838"/>
        <dbReference type="ChEBI" id="CHEBI:30616"/>
        <dbReference type="ChEBI" id="CHEBI:456216"/>
        <dbReference type="EC" id="2.7.4.1"/>
    </reaction>
</comment>
<keyword evidence="14" id="KW-1185">Reference proteome</keyword>
<comment type="PTM">
    <text evidence="6 7">An intermediate of this reaction is the autophosphorylated ppk in which a phosphate is covalently linked to a histidine residue through a N-P bond.</text>
</comment>
<dbReference type="InterPro" id="IPR041108">
    <property type="entry name" value="PP_kinase_C_1"/>
</dbReference>
<dbReference type="SUPFAM" id="SSF143724">
    <property type="entry name" value="PHP14-like"/>
    <property type="match status" value="1"/>
</dbReference>
<evidence type="ECO:0000256" key="1">
    <source>
        <dbReference type="ARBA" id="ARBA00022553"/>
    </source>
</evidence>
<evidence type="ECO:0000259" key="12">
    <source>
        <dbReference type="Pfam" id="PF17941"/>
    </source>
</evidence>
<evidence type="ECO:0000313" key="13">
    <source>
        <dbReference type="EMBL" id="BBO93030.1"/>
    </source>
</evidence>
<dbReference type="GO" id="GO:0046872">
    <property type="term" value="F:metal ion binding"/>
    <property type="evidence" value="ECO:0007669"/>
    <property type="project" value="UniProtKB-KW"/>
</dbReference>
<dbReference type="InterPro" id="IPR036832">
    <property type="entry name" value="PPK_N_dom_sf"/>
</dbReference>
<dbReference type="CDD" id="cd09168">
    <property type="entry name" value="PLDc_PaPPK1_C2_like"/>
    <property type="match status" value="1"/>
</dbReference>
<feature type="region of interest" description="Disordered" evidence="8">
    <location>
        <begin position="1"/>
        <end position="31"/>
    </location>
</feature>
<dbReference type="AlphaFoldDB" id="A0A5K8AMG6"/>
<feature type="domain" description="Polyphosphate kinase middle" evidence="9">
    <location>
        <begin position="154"/>
        <end position="329"/>
    </location>
</feature>
<accession>A0A5K8AMG6</accession>
<evidence type="ECO:0000256" key="2">
    <source>
        <dbReference type="ARBA" id="ARBA00022679"/>
    </source>
</evidence>
<evidence type="ECO:0000313" key="14">
    <source>
        <dbReference type="Proteomes" id="UP000422108"/>
    </source>
</evidence>
<keyword evidence="2 6" id="KW-0808">Transferase</keyword>
<evidence type="ECO:0000256" key="4">
    <source>
        <dbReference type="ARBA" id="ARBA00022777"/>
    </source>
</evidence>
<dbReference type="Pfam" id="PF02503">
    <property type="entry name" value="PP_kinase"/>
    <property type="match status" value="1"/>
</dbReference>
<dbReference type="GO" id="GO:0005524">
    <property type="term" value="F:ATP binding"/>
    <property type="evidence" value="ECO:0007669"/>
    <property type="project" value="UniProtKB-KW"/>
</dbReference>
<dbReference type="NCBIfam" id="NF003917">
    <property type="entry name" value="PRK05443.1-1"/>
    <property type="match status" value="1"/>
</dbReference>
<dbReference type="InterPro" id="IPR036830">
    <property type="entry name" value="PP_kinase_middle_dom_sf"/>
</dbReference>
<keyword evidence="5 6" id="KW-0067">ATP-binding</keyword>
<dbReference type="Gene3D" id="1.20.58.310">
    <property type="entry name" value="Polyphosphate kinase N-terminal domain"/>
    <property type="match status" value="1"/>
</dbReference>
<feature type="domain" description="Polyphosphate kinase C-terminal" evidence="11">
    <location>
        <begin position="529"/>
        <end position="699"/>
    </location>
</feature>
<keyword evidence="1 6" id="KW-0597">Phosphoprotein</keyword>
<dbReference type="Pfam" id="PF17941">
    <property type="entry name" value="PP_kinase_C_1"/>
    <property type="match status" value="1"/>
</dbReference>
<dbReference type="NCBIfam" id="NF003918">
    <property type="entry name" value="PRK05443.1-2"/>
    <property type="match status" value="1"/>
</dbReference>
<dbReference type="InterPro" id="IPR025198">
    <property type="entry name" value="PPK_N_dom"/>
</dbReference>
<dbReference type="NCBIfam" id="TIGR03705">
    <property type="entry name" value="poly_P_kin"/>
    <property type="match status" value="1"/>
</dbReference>
<dbReference type="InterPro" id="IPR003414">
    <property type="entry name" value="PP_kinase"/>
</dbReference>
<sequence>MEAMRATNRDAMSELAEELTEPWPVPDVNSEVADDKPGRFLNRELSWLEFNRRVYEEAMNPAHPLLERLRFLSISASNLDEFYMVRVAGLKGQVASRVRGVNPDRLTPAQQLRAIAAKVNELAADQHRCLERLLEDMRDAGIHLVGPDGLSETDRKWLGTLFRQNIFPILCPIAVDPAHPFPFIPNLGFGLVLELAGDADSENMVALVILPSQLDRFIRLPGKTIRFIALENVVLMFLDLLFPSFSLVSSGTFRVIRDSEMEIDEEAEDLVRTFESALKRRRRGSVVRLTVDDNISDDLLYFIQAQLDISTHDVFCFHGMIGLSDIAELVIDDRPDLLFHPYRARFPGRIRDYGGDCLAAIQAKDILVHHPYESFDVVVQFLRQASQDKNVVAIRQTLYRTSEDSPIVQALVEAAEAGKSVTAMVELKARFDEEANIGIARKLERSGAQVVFGFIEYKTHAKLSLVVRREGGRLRSYAHLGTGNYHPVTAKIYTDLSFFTCDPVICDDVLQVFNYMTGYAKPMNLKKVVISPLSLRAFILEQINNEIEHAKADRPGGIWIKVNSLVDAEVIDALYAASRVGVKIKIVARGICNLRPGVPGLSENIEVKSIVGRFLEHSRIACFGNGFELPSSKAKVFISSADWMPRNIDRRIEAMVPIENPTVHRQVLDQIMVANLRDNEQSWTLQPDGSYRRCSPEPEAFNAHQFFMTNPSLSGRGSALGTNGQMKKKRKNKPKKVN</sequence>
<dbReference type="Pfam" id="PF13089">
    <property type="entry name" value="PP_kinase_N"/>
    <property type="match status" value="1"/>
</dbReference>
<dbReference type="NCBIfam" id="NF003919">
    <property type="entry name" value="PRK05443.1-4"/>
    <property type="match status" value="1"/>
</dbReference>
<proteinExistence type="inferred from homology"/>
<gene>
    <name evidence="6 13" type="primary">ppk</name>
    <name evidence="13" type="ORF">DSCOOX_62100</name>
</gene>
<feature type="binding site" evidence="6">
    <location>
        <position position="589"/>
    </location>
    <ligand>
        <name>ATP</name>
        <dbReference type="ChEBI" id="CHEBI:30616"/>
    </ligand>
</feature>
<comment type="cofactor">
    <cofactor evidence="6">
        <name>Mg(2+)</name>
        <dbReference type="ChEBI" id="CHEBI:18420"/>
    </cofactor>
</comment>
<feature type="domain" description="Polyphosphate kinase C-terminal" evidence="12">
    <location>
        <begin position="357"/>
        <end position="521"/>
    </location>
</feature>
<reference evidence="13 14" key="1">
    <citation type="submission" date="2019-11" db="EMBL/GenBank/DDBJ databases">
        <title>Comparative genomics of hydrocarbon-degrading Desulfosarcina strains.</title>
        <authorList>
            <person name="Watanabe M."/>
            <person name="Kojima H."/>
            <person name="Fukui M."/>
        </authorList>
    </citation>
    <scope>NUCLEOTIDE SEQUENCE [LARGE SCALE GENOMIC DNA]</scope>
    <source>
        <strain evidence="14">oXyS1</strain>
    </source>
</reference>
<evidence type="ECO:0000259" key="10">
    <source>
        <dbReference type="Pfam" id="PF13089"/>
    </source>
</evidence>
<dbReference type="InterPro" id="IPR024953">
    <property type="entry name" value="PP_kinase_middle"/>
</dbReference>
<dbReference type="InterPro" id="IPR025200">
    <property type="entry name" value="PPK_C_dom2"/>
</dbReference>
<dbReference type="GO" id="GO:0006799">
    <property type="term" value="P:polyphosphate biosynthetic process"/>
    <property type="evidence" value="ECO:0007669"/>
    <property type="project" value="UniProtKB-UniRule"/>
</dbReference>
<keyword evidence="4 6" id="KW-0418">Kinase</keyword>
<feature type="binding site" evidence="6">
    <location>
        <position position="493"/>
    </location>
    <ligand>
        <name>ATP</name>
        <dbReference type="ChEBI" id="CHEBI:30616"/>
    </ligand>
</feature>
<feature type="binding site" evidence="6">
    <location>
        <position position="430"/>
    </location>
    <ligand>
        <name>Mg(2+)</name>
        <dbReference type="ChEBI" id="CHEBI:18420"/>
    </ligand>
</feature>
<dbReference type="GO" id="GO:0008976">
    <property type="term" value="F:polyphosphate kinase activity"/>
    <property type="evidence" value="ECO:0007669"/>
    <property type="project" value="UniProtKB-UniRule"/>
</dbReference>
<dbReference type="CDD" id="cd09165">
    <property type="entry name" value="PLDc_PaPPK1_C1_like"/>
    <property type="match status" value="1"/>
</dbReference>
<evidence type="ECO:0000256" key="7">
    <source>
        <dbReference type="RuleBase" id="RU003800"/>
    </source>
</evidence>
<dbReference type="EC" id="2.7.4.1" evidence="6 7"/>
<keyword evidence="6" id="KW-0460">Magnesium</keyword>
<feature type="active site" description="Phosphohistidine intermediate" evidence="6">
    <location>
        <position position="460"/>
    </location>
</feature>
<evidence type="ECO:0000259" key="11">
    <source>
        <dbReference type="Pfam" id="PF13090"/>
    </source>
</evidence>
<evidence type="ECO:0000256" key="6">
    <source>
        <dbReference type="HAMAP-Rule" id="MF_00347"/>
    </source>
</evidence>
<evidence type="ECO:0000256" key="5">
    <source>
        <dbReference type="ARBA" id="ARBA00022840"/>
    </source>
</evidence>
<feature type="domain" description="Polyphosphate kinase N-terminal" evidence="10">
    <location>
        <begin position="40"/>
        <end position="145"/>
    </location>
</feature>
<evidence type="ECO:0000259" key="9">
    <source>
        <dbReference type="Pfam" id="PF02503"/>
    </source>
</evidence>
<feature type="binding site" evidence="6">
    <location>
        <position position="617"/>
    </location>
    <ligand>
        <name>ATP</name>
        <dbReference type="ChEBI" id="CHEBI:30616"/>
    </ligand>
</feature>
<dbReference type="HAMAP" id="MF_00347">
    <property type="entry name" value="Polyphosphate_kinase"/>
    <property type="match status" value="1"/>
</dbReference>
<feature type="binding site" evidence="6">
    <location>
        <position position="78"/>
    </location>
    <ligand>
        <name>ATP</name>
        <dbReference type="ChEBI" id="CHEBI:30616"/>
    </ligand>
</feature>
<feature type="region of interest" description="Disordered" evidence="8">
    <location>
        <begin position="712"/>
        <end position="738"/>
    </location>
</feature>
<keyword evidence="6" id="KW-0479">Metal-binding</keyword>
<organism evidence="13 14">
    <name type="scientific">Desulfosarcina ovata subsp. ovata</name>
    <dbReference type="NCBI Taxonomy" id="2752305"/>
    <lineage>
        <taxon>Bacteria</taxon>
        <taxon>Pseudomonadati</taxon>
        <taxon>Thermodesulfobacteriota</taxon>
        <taxon>Desulfobacteria</taxon>
        <taxon>Desulfobacterales</taxon>
        <taxon>Desulfosarcinaceae</taxon>
        <taxon>Desulfosarcina</taxon>
    </lineage>
</organism>
<dbReference type="SUPFAM" id="SSF56024">
    <property type="entry name" value="Phospholipase D/nuclease"/>
    <property type="match status" value="2"/>
</dbReference>
<name>A0A5K8AMG6_9BACT</name>
<dbReference type="GO" id="GO:0009358">
    <property type="term" value="C:polyphosphate kinase complex"/>
    <property type="evidence" value="ECO:0007669"/>
    <property type="project" value="InterPro"/>
</dbReference>
<dbReference type="RefSeq" id="WP_231717185.1">
    <property type="nucleotide sequence ID" value="NZ_AP021879.1"/>
</dbReference>
<evidence type="ECO:0000256" key="8">
    <source>
        <dbReference type="SAM" id="MobiDB-lite"/>
    </source>
</evidence>
<dbReference type="PANTHER" id="PTHR30218">
    <property type="entry name" value="POLYPHOSPHATE KINASE"/>
    <property type="match status" value="1"/>
</dbReference>
<comment type="function">
    <text evidence="6 7">Catalyzes the reversible transfer of the terminal phosphate of ATP to form a long-chain polyphosphate (polyP).</text>
</comment>
<dbReference type="EMBL" id="AP021879">
    <property type="protein sequence ID" value="BBO93030.1"/>
    <property type="molecule type" value="Genomic_DNA"/>
</dbReference>
<comment type="similarity">
    <text evidence="6 7">Belongs to the polyphosphate kinase 1 (PPK1) family.</text>
</comment>
<dbReference type="Gene3D" id="3.30.1840.10">
    <property type="entry name" value="Polyphosphate kinase middle domain"/>
    <property type="match status" value="1"/>
</dbReference>
<feature type="compositionally biased region" description="Basic residues" evidence="8">
    <location>
        <begin position="726"/>
        <end position="738"/>
    </location>
</feature>
<dbReference type="Proteomes" id="UP000422108">
    <property type="component" value="Chromosome"/>
</dbReference>
<evidence type="ECO:0000256" key="3">
    <source>
        <dbReference type="ARBA" id="ARBA00022741"/>
    </source>
</evidence>
<dbReference type="Gene3D" id="3.30.870.10">
    <property type="entry name" value="Endonuclease Chain A"/>
    <property type="match status" value="2"/>
</dbReference>
<protein>
    <recommendedName>
        <fullName evidence="6 7">Polyphosphate kinase</fullName>
        <ecNumber evidence="6 7">2.7.4.1</ecNumber>
    </recommendedName>
    <alternativeName>
        <fullName evidence="6">ATP-polyphosphate phosphotransferase</fullName>
    </alternativeName>
    <alternativeName>
        <fullName evidence="6">Polyphosphoric acid kinase</fullName>
    </alternativeName>
</protein>
<keyword evidence="3 6" id="KW-0547">Nucleotide-binding</keyword>
<dbReference type="PIRSF" id="PIRSF015589">
    <property type="entry name" value="PP_kinase"/>
    <property type="match status" value="1"/>
</dbReference>
<dbReference type="SUPFAM" id="SSF140356">
    <property type="entry name" value="PPK N-terminal domain-like"/>
    <property type="match status" value="1"/>
</dbReference>
<dbReference type="PANTHER" id="PTHR30218:SF0">
    <property type="entry name" value="POLYPHOSPHATE KINASE"/>
    <property type="match status" value="1"/>
</dbReference>
<feature type="compositionally biased region" description="Polar residues" evidence="8">
    <location>
        <begin position="712"/>
        <end position="725"/>
    </location>
</feature>